<organism evidence="1 2">
    <name type="scientific">Dissostichus mawsoni</name>
    <name type="common">Antarctic cod</name>
    <dbReference type="NCBI Taxonomy" id="36200"/>
    <lineage>
        <taxon>Eukaryota</taxon>
        <taxon>Metazoa</taxon>
        <taxon>Chordata</taxon>
        <taxon>Craniata</taxon>
        <taxon>Vertebrata</taxon>
        <taxon>Euteleostomi</taxon>
        <taxon>Actinopterygii</taxon>
        <taxon>Neopterygii</taxon>
        <taxon>Teleostei</taxon>
        <taxon>Neoteleostei</taxon>
        <taxon>Acanthomorphata</taxon>
        <taxon>Eupercaria</taxon>
        <taxon>Perciformes</taxon>
        <taxon>Notothenioidei</taxon>
        <taxon>Nototheniidae</taxon>
        <taxon>Dissostichus</taxon>
    </lineage>
</organism>
<dbReference type="EMBL" id="JAAKFY010000019">
    <property type="protein sequence ID" value="KAF3842565.1"/>
    <property type="molecule type" value="Genomic_DNA"/>
</dbReference>
<sequence length="69" mass="7726">MERRDPQDLQDPPELQGHRALMEPLAQQVSLVSQANLEKTRGSASLQGIEGTLAQRVLAAQRLDNNYRD</sequence>
<evidence type="ECO:0000313" key="2">
    <source>
        <dbReference type="Proteomes" id="UP000518266"/>
    </source>
</evidence>
<name>A0A7J5XZI5_DISMA</name>
<dbReference type="Proteomes" id="UP000518266">
    <property type="component" value="Unassembled WGS sequence"/>
</dbReference>
<comment type="caution">
    <text evidence="1">The sequence shown here is derived from an EMBL/GenBank/DDBJ whole genome shotgun (WGS) entry which is preliminary data.</text>
</comment>
<gene>
    <name evidence="1" type="ORF">F7725_024516</name>
</gene>
<protein>
    <submittedName>
        <fullName evidence="1">Uncharacterized protein</fullName>
    </submittedName>
</protein>
<proteinExistence type="predicted"/>
<evidence type="ECO:0000313" key="1">
    <source>
        <dbReference type="EMBL" id="KAF3842565.1"/>
    </source>
</evidence>
<accession>A0A7J5XZI5</accession>
<keyword evidence="2" id="KW-1185">Reference proteome</keyword>
<dbReference type="AlphaFoldDB" id="A0A7J5XZI5"/>
<reference evidence="1 2" key="1">
    <citation type="submission" date="2020-03" db="EMBL/GenBank/DDBJ databases">
        <title>Dissostichus mawsoni Genome sequencing and assembly.</title>
        <authorList>
            <person name="Park H."/>
        </authorList>
    </citation>
    <scope>NUCLEOTIDE SEQUENCE [LARGE SCALE GENOMIC DNA]</scope>
    <source>
        <strain evidence="1">DM0001</strain>
        <tissue evidence="1">Muscle</tissue>
    </source>
</reference>